<dbReference type="Pfam" id="PF02653">
    <property type="entry name" value="BPD_transp_2"/>
    <property type="match status" value="1"/>
</dbReference>
<feature type="transmembrane region" description="Helical" evidence="11">
    <location>
        <begin position="206"/>
        <end position="225"/>
    </location>
</feature>
<evidence type="ECO:0000256" key="1">
    <source>
        <dbReference type="ARBA" id="ARBA00004651"/>
    </source>
</evidence>
<protein>
    <recommendedName>
        <fullName evidence="10">Xylose transport system permease protein XylH</fullName>
    </recommendedName>
</protein>
<dbReference type="PANTHER" id="PTHR32196:SF32">
    <property type="entry name" value="XYLOSE TRANSPORT SYSTEM PERMEASE PROTEIN XYLH"/>
    <property type="match status" value="1"/>
</dbReference>
<gene>
    <name evidence="12" type="ORF">BJ958_005146</name>
</gene>
<keyword evidence="4" id="KW-0997">Cell inner membrane</keyword>
<reference evidence="12 13" key="1">
    <citation type="submission" date="2020-07" db="EMBL/GenBank/DDBJ databases">
        <title>Sequencing the genomes of 1000 actinobacteria strains.</title>
        <authorList>
            <person name="Klenk H.-P."/>
        </authorList>
    </citation>
    <scope>NUCLEOTIDE SEQUENCE [LARGE SCALE GENOMIC DNA]</scope>
    <source>
        <strain evidence="12 13">DSM 19082</strain>
    </source>
</reference>
<keyword evidence="8 11" id="KW-0472">Membrane</keyword>
<feature type="transmembrane region" description="Helical" evidence="11">
    <location>
        <begin position="130"/>
        <end position="153"/>
    </location>
</feature>
<dbReference type="PANTHER" id="PTHR32196">
    <property type="entry name" value="ABC TRANSPORTER PERMEASE PROTEIN YPHD-RELATED-RELATED"/>
    <property type="match status" value="1"/>
</dbReference>
<keyword evidence="2" id="KW-0813">Transport</keyword>
<evidence type="ECO:0000256" key="10">
    <source>
        <dbReference type="ARBA" id="ARBA00035686"/>
    </source>
</evidence>
<evidence type="ECO:0000256" key="4">
    <source>
        <dbReference type="ARBA" id="ARBA00022519"/>
    </source>
</evidence>
<comment type="function">
    <text evidence="9">Part of the binding-protein-dependent transport system for D-xylose. Probably responsible for the translocation of the substrate across the membrane.</text>
</comment>
<dbReference type="GO" id="GO:0022857">
    <property type="term" value="F:transmembrane transporter activity"/>
    <property type="evidence" value="ECO:0007669"/>
    <property type="project" value="InterPro"/>
</dbReference>
<evidence type="ECO:0000313" key="13">
    <source>
        <dbReference type="Proteomes" id="UP000582231"/>
    </source>
</evidence>
<dbReference type="RefSeq" id="WP_273520271.1">
    <property type="nucleotide sequence ID" value="NZ_BAABEF010000001.1"/>
</dbReference>
<feature type="transmembrane region" description="Helical" evidence="11">
    <location>
        <begin position="265"/>
        <end position="283"/>
    </location>
</feature>
<evidence type="ECO:0000256" key="7">
    <source>
        <dbReference type="ARBA" id="ARBA00022989"/>
    </source>
</evidence>
<feature type="transmembrane region" description="Helical" evidence="11">
    <location>
        <begin position="395"/>
        <end position="414"/>
    </location>
</feature>
<feature type="transmembrane region" description="Helical" evidence="11">
    <location>
        <begin position="237"/>
        <end position="259"/>
    </location>
</feature>
<evidence type="ECO:0000256" key="9">
    <source>
        <dbReference type="ARBA" id="ARBA00035611"/>
    </source>
</evidence>
<keyword evidence="6 11" id="KW-0812">Transmembrane</keyword>
<evidence type="ECO:0000313" key="12">
    <source>
        <dbReference type="EMBL" id="NYD33600.1"/>
    </source>
</evidence>
<name>A0A852RXM5_9ACTN</name>
<proteinExistence type="predicted"/>
<feature type="transmembrane region" description="Helical" evidence="11">
    <location>
        <begin position="78"/>
        <end position="101"/>
    </location>
</feature>
<sequence length="424" mass="44087">MTDQLTNQPAGQTPGQTPAVDATDERLVRVVSPGDYLRHLAGRLRGGDLGMLPVVLGLVAICVFFYSQEPTFLSSRSLVTMTLYAAPLGVIALGIVLVLLLGEIDLSVGTVSGFTSATTAVMFVGHGQSLALSILAAIALGALIGAGYAVLFVWVGVPSFVFTLAGLLAFEGALYWVLGDQGTINLPRDSGLPVFTRQKFLSDGQGYALVAVVVAVYVGSRLWSIRQKRAAGLTPPNLLAVIIKGAALAVGLGWLTYYLGIDRGWGYLPVLFAGLVVVVDLLLRRTRWGRYVYAVGGNEEAARRAGIRVGLVYGSVFVLCSTFAALGGVLVAGQLTTVSQSSGTTDTNLTAIAAAVIGGTSLFGGRGSAYSALLGILVLQAIRTGLNLMNVDSDVRLIVTGAVLLLAVAIDSVARRARSSSGRG</sequence>
<evidence type="ECO:0000256" key="5">
    <source>
        <dbReference type="ARBA" id="ARBA00022597"/>
    </source>
</evidence>
<dbReference type="GO" id="GO:0005886">
    <property type="term" value="C:plasma membrane"/>
    <property type="evidence" value="ECO:0007669"/>
    <property type="project" value="UniProtKB-SubCell"/>
</dbReference>
<feature type="transmembrane region" description="Helical" evidence="11">
    <location>
        <begin position="106"/>
        <end position="124"/>
    </location>
</feature>
<feature type="transmembrane region" description="Helical" evidence="11">
    <location>
        <begin position="311"/>
        <end position="335"/>
    </location>
</feature>
<evidence type="ECO:0000256" key="6">
    <source>
        <dbReference type="ARBA" id="ARBA00022692"/>
    </source>
</evidence>
<keyword evidence="3" id="KW-1003">Cell membrane</keyword>
<dbReference type="EMBL" id="JACCBF010000001">
    <property type="protein sequence ID" value="NYD33600.1"/>
    <property type="molecule type" value="Genomic_DNA"/>
</dbReference>
<feature type="transmembrane region" description="Helical" evidence="11">
    <location>
        <begin position="160"/>
        <end position="178"/>
    </location>
</feature>
<organism evidence="12 13">
    <name type="scientific">Nocardioides kongjuensis</name>
    <dbReference type="NCBI Taxonomy" id="349522"/>
    <lineage>
        <taxon>Bacteria</taxon>
        <taxon>Bacillati</taxon>
        <taxon>Actinomycetota</taxon>
        <taxon>Actinomycetes</taxon>
        <taxon>Propionibacteriales</taxon>
        <taxon>Nocardioidaceae</taxon>
        <taxon>Nocardioides</taxon>
    </lineage>
</organism>
<evidence type="ECO:0000256" key="3">
    <source>
        <dbReference type="ARBA" id="ARBA00022475"/>
    </source>
</evidence>
<evidence type="ECO:0000256" key="11">
    <source>
        <dbReference type="SAM" id="Phobius"/>
    </source>
</evidence>
<comment type="subcellular location">
    <subcellularLocation>
        <location evidence="1">Cell membrane</location>
        <topology evidence="1">Multi-pass membrane protein</topology>
    </subcellularLocation>
</comment>
<dbReference type="InterPro" id="IPR001851">
    <property type="entry name" value="ABC_transp_permease"/>
</dbReference>
<feature type="transmembrane region" description="Helical" evidence="11">
    <location>
        <begin position="347"/>
        <end position="365"/>
    </location>
</feature>
<keyword evidence="13" id="KW-1185">Reference proteome</keyword>
<evidence type="ECO:0000256" key="2">
    <source>
        <dbReference type="ARBA" id="ARBA00022448"/>
    </source>
</evidence>
<keyword evidence="5" id="KW-0762">Sugar transport</keyword>
<dbReference type="AlphaFoldDB" id="A0A852RXM5"/>
<accession>A0A852RXM5</accession>
<comment type="caution">
    <text evidence="12">The sequence shown here is derived from an EMBL/GenBank/DDBJ whole genome shotgun (WGS) entry which is preliminary data.</text>
</comment>
<evidence type="ECO:0000256" key="8">
    <source>
        <dbReference type="ARBA" id="ARBA00023136"/>
    </source>
</evidence>
<dbReference type="CDD" id="cd06579">
    <property type="entry name" value="TM_PBP1_transp_AraH_like"/>
    <property type="match status" value="1"/>
</dbReference>
<keyword evidence="7 11" id="KW-1133">Transmembrane helix</keyword>
<dbReference type="Proteomes" id="UP000582231">
    <property type="component" value="Unassembled WGS sequence"/>
</dbReference>
<feature type="transmembrane region" description="Helical" evidence="11">
    <location>
        <begin position="49"/>
        <end position="66"/>
    </location>
</feature>